<name>A0A851GIQ4_9BACT</name>
<reference evidence="3 4" key="1">
    <citation type="submission" date="2020-07" db="EMBL/GenBank/DDBJ databases">
        <title>Roseicoccus Jingziensis gen. nov., sp. nov., isolated from coastal seawater.</title>
        <authorList>
            <person name="Feng X."/>
        </authorList>
    </citation>
    <scope>NUCLEOTIDE SEQUENCE [LARGE SCALE GENOMIC DNA]</scope>
    <source>
        <strain evidence="3 4">N1E253</strain>
    </source>
</reference>
<protein>
    <submittedName>
        <fullName evidence="3">Uncharacterized protein</fullName>
    </submittedName>
</protein>
<feature type="compositionally biased region" description="Polar residues" evidence="1">
    <location>
        <begin position="952"/>
        <end position="963"/>
    </location>
</feature>
<dbReference type="Proteomes" id="UP000557872">
    <property type="component" value="Unassembled WGS sequence"/>
</dbReference>
<keyword evidence="4" id="KW-1185">Reference proteome</keyword>
<evidence type="ECO:0000313" key="4">
    <source>
        <dbReference type="Proteomes" id="UP000557872"/>
    </source>
</evidence>
<keyword evidence="2" id="KW-0732">Signal</keyword>
<evidence type="ECO:0000313" key="3">
    <source>
        <dbReference type="EMBL" id="NWK57226.1"/>
    </source>
</evidence>
<feature type="region of interest" description="Disordered" evidence="1">
    <location>
        <begin position="952"/>
        <end position="977"/>
    </location>
</feature>
<organism evidence="3 4">
    <name type="scientific">Oceaniferula marina</name>
    <dbReference type="NCBI Taxonomy" id="2748318"/>
    <lineage>
        <taxon>Bacteria</taxon>
        <taxon>Pseudomonadati</taxon>
        <taxon>Verrucomicrobiota</taxon>
        <taxon>Verrucomicrobiia</taxon>
        <taxon>Verrucomicrobiales</taxon>
        <taxon>Verrucomicrobiaceae</taxon>
        <taxon>Oceaniferula</taxon>
    </lineage>
</organism>
<feature type="signal peptide" evidence="2">
    <location>
        <begin position="1"/>
        <end position="25"/>
    </location>
</feature>
<feature type="chain" id="PRO_5032750497" evidence="2">
    <location>
        <begin position="26"/>
        <end position="1110"/>
    </location>
</feature>
<sequence length="1110" mass="123630">MKRRLFSPLRLLSTTFMLTATSLNADTYYKVEIQDLTLDKAQKLPEQALALGIWDTKRQQAVSVRIPESSGQAFTAFIQEGEQQQHRWHTPEQKELQIAIQLKEPKKTKGIINLWMSNDQRQKKLQSYAFQFDPSTAKPCSKEQFEALRSQHYQRLANGHLPGTAWFRHQAGAPQKENANTRRNASDLDDTFAIFSGGRAISENLALDRDLILATSKDKPDVEIKTIKGVTVKAIDWTDKLPSDPVSVDPLSHYIPIDQHALFVPSINDLFKLIDHIERDGAPVIQSFTVRNPFRTLPSRYRRQMGLDVPDMAAKLLPIQSVAVTGGDPFFPMGSDVAVLFESDKPELLFQSLSKTIELKAKQHQAKSLKAVDVSGSSKHLAFENTDRSFSCHLLLKGTLVAVANSSEQIKRLTAVTRDRSLGASEEFRFFRHRYPIAADESAFVYLSDATIRRWCSPELRIGASRRTRAAAALGELNARALAEQPIGKDFDGLLGSCKLAGSSIHSEHYGNLGFITPVSELKLTSASATEAQAYEQWRRGYESGWAQVFDPIAIQLKLKPDSQALDITVLPLSVDSDYNEMIDLVGEASLSPKARSVPAESLLYFALALDKNSELFDEFDKDLVEMLPGLKINPLSWVGNSVSLHLEDGFFWKAVQNTKMSEKLIGQLPLAIRVESTSKMKLALFLTAIKGMIGSSAPDLVRYETRKHGGKSYVAVLTDEEELNGVQISLYYAALPSAFLLSLDENILHRAIDREAETIAEGPALDALPQAKHCLFESNPRFLTGLSKIIDDTDLEETRRMESWRAIPILNEWHRRFPGQQPALIHQQRFASDLYCPGGKGYQWNAEAMTMESVAYGHPGAPRNDAPPLSWLTRFNSLQSSLGFEDGGVRIRAKLYNKQAPEKNKAPKQNKGEVLSTAKELINLTEGNTWLYKNTIHNGDEISIKSSVTSSTNGTATVTHDQTLPDGSKHKSTSKHHIDQNGFHLLEYANPALSLKLTEPDLELPPTLHKGDVISSNASGKQHYEGKIFPFIQSSSIKIIGRESITTPAGTFKDCIKIEKSSNQLYLGNVQTIHATKWYYPGLDCIKTISRVNGQVSTTELVKIITPEK</sequence>
<accession>A0A851GIQ4</accession>
<comment type="caution">
    <text evidence="3">The sequence shown here is derived from an EMBL/GenBank/DDBJ whole genome shotgun (WGS) entry which is preliminary data.</text>
</comment>
<dbReference type="EMBL" id="JACBAZ010000008">
    <property type="protein sequence ID" value="NWK57226.1"/>
    <property type="molecule type" value="Genomic_DNA"/>
</dbReference>
<gene>
    <name evidence="3" type="ORF">HW115_16505</name>
</gene>
<dbReference type="Gene3D" id="2.40.360.20">
    <property type="match status" value="1"/>
</dbReference>
<proteinExistence type="predicted"/>
<dbReference type="RefSeq" id="WP_178934047.1">
    <property type="nucleotide sequence ID" value="NZ_JACBAZ010000008.1"/>
</dbReference>
<evidence type="ECO:0000256" key="2">
    <source>
        <dbReference type="SAM" id="SignalP"/>
    </source>
</evidence>
<dbReference type="AlphaFoldDB" id="A0A851GIQ4"/>
<evidence type="ECO:0000256" key="1">
    <source>
        <dbReference type="SAM" id="MobiDB-lite"/>
    </source>
</evidence>